<feature type="signal peptide" evidence="2">
    <location>
        <begin position="1"/>
        <end position="25"/>
    </location>
</feature>
<keyword evidence="4" id="KW-1185">Reference proteome</keyword>
<accession>A0ABT8DY55</accession>
<name>A0ABT8DY55_9BURK</name>
<protein>
    <submittedName>
        <fullName evidence="3">Tripartite tricarboxylate transporter substrate binding protein</fullName>
    </submittedName>
</protein>
<proteinExistence type="inferred from homology"/>
<dbReference type="PIRSF" id="PIRSF017082">
    <property type="entry name" value="YflP"/>
    <property type="match status" value="1"/>
</dbReference>
<sequence length="323" mass="33411">MSPMLRLACAVLLAGLAGGSQSQTAYPSQPIRLIVPFPPAGGTDVVARLMVEKLRAANGWTFVVDNKAGAGGNIGLDAVAKSKPDGYTLGLGQTANLAINPHLYAKMPYNASKDFVPVALVAGQPVVLVVNAASSFKTVADLVAAAKAKPSAITMASAGNGTVGHLTGELFSKQAGVKVNHIPYKGAGPAATDLLGGQVDFYFATPQTVIPFVKTGKLRALAVSSARRLPVLPEVPTMAEGGMKGFDTTDWKLLLAPAGTPADIVKRLNAEVDRAMSKPATAAQLLAEGSIPLSGSPEEAAQHLKTEQQRWGVVVRESNAKLD</sequence>
<evidence type="ECO:0000256" key="2">
    <source>
        <dbReference type="SAM" id="SignalP"/>
    </source>
</evidence>
<evidence type="ECO:0000313" key="3">
    <source>
        <dbReference type="EMBL" id="MDN3922109.1"/>
    </source>
</evidence>
<comment type="caution">
    <text evidence="3">The sequence shown here is derived from an EMBL/GenBank/DDBJ whole genome shotgun (WGS) entry which is preliminary data.</text>
</comment>
<evidence type="ECO:0000313" key="4">
    <source>
        <dbReference type="Proteomes" id="UP001228044"/>
    </source>
</evidence>
<dbReference type="CDD" id="cd13578">
    <property type="entry name" value="PBP2_Bug27"/>
    <property type="match status" value="1"/>
</dbReference>
<dbReference type="PANTHER" id="PTHR42928">
    <property type="entry name" value="TRICARBOXYLATE-BINDING PROTEIN"/>
    <property type="match status" value="1"/>
</dbReference>
<dbReference type="PANTHER" id="PTHR42928:SF5">
    <property type="entry name" value="BLR1237 PROTEIN"/>
    <property type="match status" value="1"/>
</dbReference>
<dbReference type="SUPFAM" id="SSF53850">
    <property type="entry name" value="Periplasmic binding protein-like II"/>
    <property type="match status" value="1"/>
</dbReference>
<dbReference type="RefSeq" id="WP_290360426.1">
    <property type="nucleotide sequence ID" value="NZ_JAUHHC010000005.1"/>
</dbReference>
<comment type="similarity">
    <text evidence="1">Belongs to the UPF0065 (bug) family.</text>
</comment>
<keyword evidence="2" id="KW-0732">Signal</keyword>
<dbReference type="Pfam" id="PF03401">
    <property type="entry name" value="TctC"/>
    <property type="match status" value="1"/>
</dbReference>
<evidence type="ECO:0000256" key="1">
    <source>
        <dbReference type="ARBA" id="ARBA00006987"/>
    </source>
</evidence>
<dbReference type="Gene3D" id="3.40.190.10">
    <property type="entry name" value="Periplasmic binding protein-like II"/>
    <property type="match status" value="1"/>
</dbReference>
<dbReference type="InterPro" id="IPR042100">
    <property type="entry name" value="Bug_dom1"/>
</dbReference>
<dbReference type="InterPro" id="IPR005064">
    <property type="entry name" value="BUG"/>
</dbReference>
<feature type="chain" id="PRO_5046744476" evidence="2">
    <location>
        <begin position="26"/>
        <end position="323"/>
    </location>
</feature>
<organism evidence="3 4">
    <name type="scientific">Roseateles violae</name>
    <dbReference type="NCBI Taxonomy" id="3058042"/>
    <lineage>
        <taxon>Bacteria</taxon>
        <taxon>Pseudomonadati</taxon>
        <taxon>Pseudomonadota</taxon>
        <taxon>Betaproteobacteria</taxon>
        <taxon>Burkholderiales</taxon>
        <taxon>Sphaerotilaceae</taxon>
        <taxon>Roseateles</taxon>
    </lineage>
</organism>
<dbReference type="EMBL" id="JAUHHC010000005">
    <property type="protein sequence ID" value="MDN3922109.1"/>
    <property type="molecule type" value="Genomic_DNA"/>
</dbReference>
<dbReference type="Gene3D" id="3.40.190.150">
    <property type="entry name" value="Bordetella uptake gene, domain 1"/>
    <property type="match status" value="1"/>
</dbReference>
<reference evidence="3 4" key="1">
    <citation type="submission" date="2023-06" db="EMBL/GenBank/DDBJ databases">
        <title>Pelomonas sp. PFR6 16S ribosomal RNA gene Genome sequencing and assembly.</title>
        <authorList>
            <person name="Woo H."/>
        </authorList>
    </citation>
    <scope>NUCLEOTIDE SEQUENCE [LARGE SCALE GENOMIC DNA]</scope>
    <source>
        <strain evidence="3 4">PFR6</strain>
    </source>
</reference>
<dbReference type="Proteomes" id="UP001228044">
    <property type="component" value="Unassembled WGS sequence"/>
</dbReference>
<gene>
    <name evidence="3" type="ORF">QWJ38_17600</name>
</gene>